<name>A0A1B0A6M1_GLOPL</name>
<dbReference type="Proteomes" id="UP000092445">
    <property type="component" value="Unassembled WGS sequence"/>
</dbReference>
<evidence type="ECO:0000313" key="1">
    <source>
        <dbReference type="EnsemblMetazoa" id="GPAI035924-PA"/>
    </source>
</evidence>
<accession>A0A1B0A6M1</accession>
<dbReference type="AlphaFoldDB" id="A0A1B0A6M1"/>
<dbReference type="EnsemblMetazoa" id="GPAI035924-RA">
    <property type="protein sequence ID" value="GPAI035924-PA"/>
    <property type="gene ID" value="GPAI035924"/>
</dbReference>
<organism evidence="1 2">
    <name type="scientific">Glossina pallidipes</name>
    <name type="common">Tsetse fly</name>
    <dbReference type="NCBI Taxonomy" id="7398"/>
    <lineage>
        <taxon>Eukaryota</taxon>
        <taxon>Metazoa</taxon>
        <taxon>Ecdysozoa</taxon>
        <taxon>Arthropoda</taxon>
        <taxon>Hexapoda</taxon>
        <taxon>Insecta</taxon>
        <taxon>Pterygota</taxon>
        <taxon>Neoptera</taxon>
        <taxon>Endopterygota</taxon>
        <taxon>Diptera</taxon>
        <taxon>Brachycera</taxon>
        <taxon>Muscomorpha</taxon>
        <taxon>Hippoboscoidea</taxon>
        <taxon>Glossinidae</taxon>
        <taxon>Glossina</taxon>
    </lineage>
</organism>
<keyword evidence="2" id="KW-1185">Reference proteome</keyword>
<evidence type="ECO:0000313" key="2">
    <source>
        <dbReference type="Proteomes" id="UP000092445"/>
    </source>
</evidence>
<protein>
    <submittedName>
        <fullName evidence="1">Uncharacterized protein</fullName>
    </submittedName>
</protein>
<sequence length="116" mass="13370">MITSDHIEIDLNLGSKYELNTVASAYYKQGVENYEATRIQQTNKANYSNKENHLKKCCNINHKKKVKTNRRDDRHGVMLFFDTRSSKLNSMESNKYVHTCICRLPHGTTTSIVICA</sequence>
<reference evidence="1" key="2">
    <citation type="submission" date="2020-05" db="UniProtKB">
        <authorList>
            <consortium name="EnsemblMetazoa"/>
        </authorList>
    </citation>
    <scope>IDENTIFICATION</scope>
    <source>
        <strain evidence="1">IAEA</strain>
    </source>
</reference>
<proteinExistence type="predicted"/>
<dbReference type="VEuPathDB" id="VectorBase:GPAI035924"/>
<reference evidence="2" key="1">
    <citation type="submission" date="2014-03" db="EMBL/GenBank/DDBJ databases">
        <authorList>
            <person name="Aksoy S."/>
            <person name="Warren W."/>
            <person name="Wilson R.K."/>
        </authorList>
    </citation>
    <scope>NUCLEOTIDE SEQUENCE [LARGE SCALE GENOMIC DNA]</scope>
    <source>
        <strain evidence="2">IAEA</strain>
    </source>
</reference>